<gene>
    <name evidence="1" type="ORF">QF034_007764</name>
</gene>
<dbReference type="Proteomes" id="UP001232755">
    <property type="component" value="Unassembled WGS sequence"/>
</dbReference>
<keyword evidence="2" id="KW-1185">Reference proteome</keyword>
<dbReference type="EMBL" id="JAUSYP010000001">
    <property type="protein sequence ID" value="MDQ0753533.1"/>
    <property type="molecule type" value="Genomic_DNA"/>
</dbReference>
<accession>A0ABU0R1J8</accession>
<reference evidence="1 2" key="1">
    <citation type="submission" date="2023-07" db="EMBL/GenBank/DDBJ databases">
        <title>Comparative genomics of wheat-associated soil bacteria to identify genetic determinants of phenazine resistance.</title>
        <authorList>
            <person name="Mouncey N."/>
        </authorList>
    </citation>
    <scope>NUCLEOTIDE SEQUENCE [LARGE SCALE GENOMIC DNA]</scope>
    <source>
        <strain evidence="1 2">B3I12</strain>
    </source>
</reference>
<dbReference type="RefSeq" id="WP_307179370.1">
    <property type="nucleotide sequence ID" value="NZ_JAUSYP010000001.1"/>
</dbReference>
<name>A0ABU0R1J8_9ACTN</name>
<evidence type="ECO:0008006" key="3">
    <source>
        <dbReference type="Google" id="ProtNLM"/>
    </source>
</evidence>
<proteinExistence type="predicted"/>
<dbReference type="InterPro" id="IPR016888">
    <property type="entry name" value="UCP028498"/>
</dbReference>
<evidence type="ECO:0000313" key="1">
    <source>
        <dbReference type="EMBL" id="MDQ0753533.1"/>
    </source>
</evidence>
<organism evidence="1 2">
    <name type="scientific">Streptomyces africanus</name>
    <dbReference type="NCBI Taxonomy" id="231024"/>
    <lineage>
        <taxon>Bacteria</taxon>
        <taxon>Bacillati</taxon>
        <taxon>Actinomycetota</taxon>
        <taxon>Actinomycetes</taxon>
        <taxon>Kitasatosporales</taxon>
        <taxon>Streptomycetaceae</taxon>
        <taxon>Streptomyces</taxon>
    </lineage>
</organism>
<protein>
    <recommendedName>
        <fullName evidence="3">DUF2255 family protein</fullName>
    </recommendedName>
</protein>
<dbReference type="Pfam" id="PF10012">
    <property type="entry name" value="DUF2255"/>
    <property type="match status" value="1"/>
</dbReference>
<sequence length="124" mass="13737">MTHWTSDQLNTIEQTGELHIQPQRADGRLRTPTTIWVVREGDDLYVRSYNGPDGAWFRTAKASGTGHIRCGGIDQDVTLTPIHDGALNDRIDGAYRTKYAAASAYVPPMVADRARATTLKLTPR</sequence>
<comment type="caution">
    <text evidence="1">The sequence shown here is derived from an EMBL/GenBank/DDBJ whole genome shotgun (WGS) entry which is preliminary data.</text>
</comment>
<evidence type="ECO:0000313" key="2">
    <source>
        <dbReference type="Proteomes" id="UP001232755"/>
    </source>
</evidence>